<dbReference type="InParanoid" id="A0A165IIK7"/>
<dbReference type="InterPro" id="IPR011009">
    <property type="entry name" value="Kinase-like_dom_sf"/>
</dbReference>
<keyword evidence="4" id="KW-1185">Reference proteome</keyword>
<feature type="region of interest" description="Disordered" evidence="1">
    <location>
        <begin position="1"/>
        <end position="23"/>
    </location>
</feature>
<accession>A0A165IIK7</accession>
<organism evidence="3 4">
    <name type="scientific">Xylona heveae (strain CBS 132557 / TC161)</name>
    <dbReference type="NCBI Taxonomy" id="1328760"/>
    <lineage>
        <taxon>Eukaryota</taxon>
        <taxon>Fungi</taxon>
        <taxon>Dikarya</taxon>
        <taxon>Ascomycota</taxon>
        <taxon>Pezizomycotina</taxon>
        <taxon>Xylonomycetes</taxon>
        <taxon>Xylonales</taxon>
        <taxon>Xylonaceae</taxon>
        <taxon>Xylona</taxon>
    </lineage>
</organism>
<proteinExistence type="predicted"/>
<dbReference type="Proteomes" id="UP000076632">
    <property type="component" value="Unassembled WGS sequence"/>
</dbReference>
<evidence type="ECO:0000313" key="3">
    <source>
        <dbReference type="EMBL" id="KZF24945.1"/>
    </source>
</evidence>
<dbReference type="OrthoDB" id="4177236at2759"/>
<dbReference type="InterPro" id="IPR051678">
    <property type="entry name" value="AGP_Transferase"/>
</dbReference>
<name>A0A165IIK7_XYLHT</name>
<dbReference type="AlphaFoldDB" id="A0A165IIK7"/>
<evidence type="ECO:0000259" key="2">
    <source>
        <dbReference type="Pfam" id="PF01636"/>
    </source>
</evidence>
<dbReference type="OMA" id="FTHYSAG"/>
<keyword evidence="3" id="KW-0808">Transferase</keyword>
<dbReference type="CDD" id="cd05120">
    <property type="entry name" value="APH_ChoK_like"/>
    <property type="match status" value="1"/>
</dbReference>
<sequence length="294" mass="33552">MMDEFDLPALRPPTKTTGPFPLDGQDVSTLSRAQIKQALGKGATVYHNCSTRIARIHEDVIVKYGADVNIWEANNMKYVKEHTTIRLPKVIDAWEEIDDEQTICYIVMDYIEGELLSEIWSELTEETRYDINCQLSDFVHQLQSLKMDSPGPIGGGISNGAFFTDYGAGPFESKDAIEAYFNERLLVCQDFGIATTQPPFHGQFEHLVMCHMDLHIRNIILDDEGKIWLIDWTFAGMYPPYFEMAVLVRQGWAQYFQDALRLLKYEQYNEEIARLIAIGFAFTTGALCKPRGLN</sequence>
<dbReference type="GeneID" id="28900903"/>
<dbReference type="Pfam" id="PF01636">
    <property type="entry name" value="APH"/>
    <property type="match status" value="1"/>
</dbReference>
<dbReference type="PANTHER" id="PTHR21310">
    <property type="entry name" value="AMINOGLYCOSIDE PHOSPHOTRANSFERASE-RELATED-RELATED"/>
    <property type="match status" value="1"/>
</dbReference>
<dbReference type="PANTHER" id="PTHR21310:SF39">
    <property type="entry name" value="AMINOGLYCOSIDE PHOSPHOTRANSFERASE DOMAIN-CONTAINING PROTEIN"/>
    <property type="match status" value="1"/>
</dbReference>
<dbReference type="InterPro" id="IPR002575">
    <property type="entry name" value="Aminoglycoside_PTrfase"/>
</dbReference>
<evidence type="ECO:0000313" key="4">
    <source>
        <dbReference type="Proteomes" id="UP000076632"/>
    </source>
</evidence>
<dbReference type="GO" id="GO:0016740">
    <property type="term" value="F:transferase activity"/>
    <property type="evidence" value="ECO:0007669"/>
    <property type="project" value="UniProtKB-KW"/>
</dbReference>
<gene>
    <name evidence="3" type="ORF">L228DRAFT_280233</name>
</gene>
<evidence type="ECO:0000256" key="1">
    <source>
        <dbReference type="SAM" id="MobiDB-lite"/>
    </source>
</evidence>
<protein>
    <submittedName>
        <fullName evidence="3">Phosphotransferase enzyme family protein</fullName>
    </submittedName>
</protein>
<feature type="domain" description="Aminoglycoside phosphotransferase" evidence="2">
    <location>
        <begin position="72"/>
        <end position="269"/>
    </location>
</feature>
<dbReference type="RefSeq" id="XP_018190500.1">
    <property type="nucleotide sequence ID" value="XM_018335766.1"/>
</dbReference>
<dbReference type="Gene3D" id="3.90.1200.10">
    <property type="match status" value="1"/>
</dbReference>
<dbReference type="SUPFAM" id="SSF56112">
    <property type="entry name" value="Protein kinase-like (PK-like)"/>
    <property type="match status" value="1"/>
</dbReference>
<dbReference type="EMBL" id="KV407455">
    <property type="protein sequence ID" value="KZF24945.1"/>
    <property type="molecule type" value="Genomic_DNA"/>
</dbReference>
<reference evidence="3 4" key="1">
    <citation type="journal article" date="2016" name="Fungal Biol.">
        <title>The genome of Xylona heveae provides a window into fungal endophytism.</title>
        <authorList>
            <person name="Gazis R."/>
            <person name="Kuo A."/>
            <person name="Riley R."/>
            <person name="LaButti K."/>
            <person name="Lipzen A."/>
            <person name="Lin J."/>
            <person name="Amirebrahimi M."/>
            <person name="Hesse C.N."/>
            <person name="Spatafora J.W."/>
            <person name="Henrissat B."/>
            <person name="Hainaut M."/>
            <person name="Grigoriev I.V."/>
            <person name="Hibbett D.S."/>
        </authorList>
    </citation>
    <scope>NUCLEOTIDE SEQUENCE [LARGE SCALE GENOMIC DNA]</scope>
    <source>
        <strain evidence="3 4">TC161</strain>
    </source>
</reference>